<keyword evidence="7" id="KW-0325">Glycoprotein</keyword>
<evidence type="ECO:0000256" key="9">
    <source>
        <dbReference type="SAM" id="Coils"/>
    </source>
</evidence>
<evidence type="ECO:0000256" key="10">
    <source>
        <dbReference type="SAM" id="MobiDB-lite"/>
    </source>
</evidence>
<dbReference type="VEuPathDB" id="TriTrypDB:Tbg972.3.100"/>
<comment type="subcellular location">
    <subcellularLocation>
        <location evidence="2">Cell membrane</location>
        <topology evidence="2">Lipid-anchor</topology>
        <topology evidence="2">GPI-anchor</topology>
    </subcellularLocation>
</comment>
<comment type="function">
    <text evidence="1">VSG forms a coat on the surface of the parasite. The trypanosome evades the immune response of the host by expressing a series of antigenically distinct VSGs from an estimated 1000 VSG genes.</text>
</comment>
<proteinExistence type="predicted"/>
<dbReference type="GO" id="GO:0098552">
    <property type="term" value="C:side of membrane"/>
    <property type="evidence" value="ECO:0007669"/>
    <property type="project" value="UniProtKB-KW"/>
</dbReference>
<dbReference type="VEuPathDB" id="TriTrypDB:Tb427_000368400"/>
<sequence length="328" mass="35690">MSAQLKTLAEKASQVYEQYTSARNKDDTETRSEINKALREALYGAGVATKKAEDTKTVKSKSDYASSCVTSSPSLTIYGDMLCICGVDINWGADATQVLQQVQGKCPKRAAPKLTANNVDTAIATFGGRVRHGTDAGNTHHFLGKQSAGSCTGVTGQLCVVYDTFYATNSKEGHLAIPWVAQLTTAAAKLREHEAAVVDVKDATAALKQLQAMAWTIYSIPDTDEAPAHQVTPKEQLKKKHNKPATSTKATKLHAKVQVNASGKQKMENLKQKANANLKMEKSKKAKEQRELQEQLDVQNMALKKLNVKLTKAADGKPKLVKIKFFLK</sequence>
<organism evidence="12">
    <name type="scientific">Trypanosoma brucei</name>
    <dbReference type="NCBI Taxonomy" id="5691"/>
    <lineage>
        <taxon>Eukaryota</taxon>
        <taxon>Discoba</taxon>
        <taxon>Euglenozoa</taxon>
        <taxon>Kinetoplastea</taxon>
        <taxon>Metakinetoplastina</taxon>
        <taxon>Trypanosomatida</taxon>
        <taxon>Trypanosomatidae</taxon>
        <taxon>Trypanosoma</taxon>
    </lineage>
</organism>
<dbReference type="AlphaFoldDB" id="A0A1J0R8S9"/>
<dbReference type="InterPro" id="IPR025932">
    <property type="entry name" value="Trypano_VSG_B_N_dom"/>
</dbReference>
<feature type="coiled-coil region" evidence="9">
    <location>
        <begin position="264"/>
        <end position="309"/>
    </location>
</feature>
<accession>A0A1J0R8S9</accession>
<keyword evidence="3" id="KW-1003">Cell membrane</keyword>
<dbReference type="Pfam" id="PF13206">
    <property type="entry name" value="VSG_B"/>
    <property type="match status" value="1"/>
</dbReference>
<evidence type="ECO:0000256" key="4">
    <source>
        <dbReference type="ARBA" id="ARBA00022622"/>
    </source>
</evidence>
<evidence type="ECO:0000256" key="5">
    <source>
        <dbReference type="ARBA" id="ARBA00022729"/>
    </source>
</evidence>
<evidence type="ECO:0000256" key="2">
    <source>
        <dbReference type="ARBA" id="ARBA00004609"/>
    </source>
</evidence>
<dbReference type="GO" id="GO:0005886">
    <property type="term" value="C:plasma membrane"/>
    <property type="evidence" value="ECO:0007669"/>
    <property type="project" value="UniProtKB-SubCell"/>
</dbReference>
<keyword evidence="5" id="KW-0732">Signal</keyword>
<name>A0A1J0R8S9_9TRYP</name>
<evidence type="ECO:0000256" key="3">
    <source>
        <dbReference type="ARBA" id="ARBA00022475"/>
    </source>
</evidence>
<feature type="region of interest" description="Disordered" evidence="10">
    <location>
        <begin position="226"/>
        <end position="249"/>
    </location>
</feature>
<protein>
    <submittedName>
        <fullName evidence="12">Variant surface glycoprotein 1125.2792</fullName>
    </submittedName>
</protein>
<evidence type="ECO:0000313" key="12">
    <source>
        <dbReference type="EMBL" id="APD74222.1"/>
    </source>
</evidence>
<dbReference type="VEuPathDB" id="TriTrypDB:Tb927.11.17110"/>
<evidence type="ECO:0000259" key="11">
    <source>
        <dbReference type="Pfam" id="PF13206"/>
    </source>
</evidence>
<keyword evidence="6" id="KW-0472">Membrane</keyword>
<keyword evidence="4" id="KW-0336">GPI-anchor</keyword>
<evidence type="ECO:0000256" key="6">
    <source>
        <dbReference type="ARBA" id="ARBA00023136"/>
    </source>
</evidence>
<evidence type="ECO:0000256" key="8">
    <source>
        <dbReference type="ARBA" id="ARBA00023288"/>
    </source>
</evidence>
<keyword evidence="8" id="KW-0449">Lipoprotein</keyword>
<reference evidence="12" key="1">
    <citation type="submission" date="2016-08" db="EMBL/GenBank/DDBJ databases">
        <title>VSG repertoire of Trypanosoma brucei EATRO 1125.</title>
        <authorList>
            <person name="Cross G.A."/>
        </authorList>
    </citation>
    <scope>NUCLEOTIDE SEQUENCE</scope>
    <source>
        <strain evidence="12">EATRO 1125</strain>
    </source>
</reference>
<evidence type="ECO:0000256" key="7">
    <source>
        <dbReference type="ARBA" id="ARBA00023180"/>
    </source>
</evidence>
<keyword evidence="9" id="KW-0175">Coiled coil</keyword>
<feature type="domain" description="Trypanosome variant surface glycoprotein B-type N-terminal" evidence="11">
    <location>
        <begin position="3"/>
        <end position="208"/>
    </location>
</feature>
<dbReference type="EMBL" id="KX700266">
    <property type="protein sequence ID" value="APD74222.1"/>
    <property type="molecule type" value="Genomic_DNA"/>
</dbReference>
<evidence type="ECO:0000256" key="1">
    <source>
        <dbReference type="ARBA" id="ARBA00002523"/>
    </source>
</evidence>